<dbReference type="EMBL" id="NIBD01000058">
    <property type="protein sequence ID" value="PAB53990.1"/>
    <property type="molecule type" value="Genomic_DNA"/>
</dbReference>
<dbReference type="RefSeq" id="WP_087285061.1">
    <property type="nucleotide sequence ID" value="NZ_CP021703.1"/>
</dbReference>
<comment type="caution">
    <text evidence="3">The sequence shown here is derived from an EMBL/GenBank/DDBJ whole genome shotgun (WGS) entry which is preliminary data.</text>
</comment>
<dbReference type="EMBL" id="NIBB01000028">
    <property type="protein sequence ID" value="PAB52674.1"/>
    <property type="molecule type" value="Genomic_DNA"/>
</dbReference>
<name>A0A1Y4I8S8_LACJH</name>
<protein>
    <recommendedName>
        <fullName evidence="1">DUF4097 domain-containing protein</fullName>
    </recommendedName>
</protein>
<evidence type="ECO:0000313" key="4">
    <source>
        <dbReference type="Proteomes" id="UP000216008"/>
    </source>
</evidence>
<accession>A0A1Y4I8S8</accession>
<dbReference type="Proteomes" id="UP000216448">
    <property type="component" value="Unassembled WGS sequence"/>
</dbReference>
<evidence type="ECO:0000313" key="2">
    <source>
        <dbReference type="EMBL" id="PAB52674.1"/>
    </source>
</evidence>
<feature type="domain" description="DUF4097" evidence="1">
    <location>
        <begin position="24"/>
        <end position="247"/>
    </location>
</feature>
<evidence type="ECO:0000313" key="3">
    <source>
        <dbReference type="EMBL" id="PAB53990.1"/>
    </source>
</evidence>
<reference evidence="4 5" key="1">
    <citation type="submission" date="2017-05" db="EMBL/GenBank/DDBJ databases">
        <title>Lactobacillus johnsonii from commercial turkeys.</title>
        <authorList>
            <person name="Johnson T.J."/>
            <person name="Youmans B."/>
        </authorList>
    </citation>
    <scope>NUCLEOTIDE SEQUENCE [LARGE SCALE GENOMIC DNA]</scope>
    <source>
        <strain evidence="3 4">UMNLJ114</strain>
        <strain evidence="2 5">UMNLJ54</strain>
    </source>
</reference>
<gene>
    <name evidence="2" type="ORF">A3P64_05040</name>
    <name evidence="3" type="ORF">A3Q24_09265</name>
</gene>
<dbReference type="Proteomes" id="UP000216008">
    <property type="component" value="Unassembled WGS sequence"/>
</dbReference>
<sequence>MLFNTSGKTKNEYVNEILSNDSFTNLKLDLIDLDLKIKAGDHFEVHYRGPVDKKPSLVLNENLLEIKEPRVECKPGKFWKKGIIEINIVTDKDRAELVITVPEDHKLHMLNASSISGDSSLENLKLEALMGFAVSGDLDLKKVEVEDAKLTTTSGDIDCTDVVVNQGKAELVSGDFKMKNSEVGDELRVSTTSGDTLVENTKVAQYQLSTLSGDNSLFGKRGTATQIGNENDKSRLILSTLSGDNTVR</sequence>
<proteinExistence type="predicted"/>
<evidence type="ECO:0000313" key="5">
    <source>
        <dbReference type="Proteomes" id="UP000216448"/>
    </source>
</evidence>
<dbReference type="InterPro" id="IPR025164">
    <property type="entry name" value="Toastrack_DUF4097"/>
</dbReference>
<organism evidence="3 4">
    <name type="scientific">Lactobacillus johnsonii</name>
    <dbReference type="NCBI Taxonomy" id="33959"/>
    <lineage>
        <taxon>Bacteria</taxon>
        <taxon>Bacillati</taxon>
        <taxon>Bacillota</taxon>
        <taxon>Bacilli</taxon>
        <taxon>Lactobacillales</taxon>
        <taxon>Lactobacillaceae</taxon>
        <taxon>Lactobacillus</taxon>
    </lineage>
</organism>
<evidence type="ECO:0000259" key="1">
    <source>
        <dbReference type="Pfam" id="PF13349"/>
    </source>
</evidence>
<dbReference type="AlphaFoldDB" id="A0A1Y4I8S8"/>
<dbReference type="Pfam" id="PF13349">
    <property type="entry name" value="DUF4097"/>
    <property type="match status" value="1"/>
</dbReference>